<dbReference type="OrthoDB" id="7924295at2"/>
<comment type="caution">
    <text evidence="1">The sequence shown here is derived from an EMBL/GenBank/DDBJ whole genome shotgun (WGS) entry which is preliminary data.</text>
</comment>
<accession>A0A427MXI8</accession>
<organism evidence="1 2">
    <name type="scientific">Rhizobium pisi</name>
    <dbReference type="NCBI Taxonomy" id="574561"/>
    <lineage>
        <taxon>Bacteria</taxon>
        <taxon>Pseudomonadati</taxon>
        <taxon>Pseudomonadota</taxon>
        <taxon>Alphaproteobacteria</taxon>
        <taxon>Hyphomicrobiales</taxon>
        <taxon>Rhizobiaceae</taxon>
        <taxon>Rhizobium/Agrobacterium group</taxon>
        <taxon>Rhizobium</taxon>
    </lineage>
</organism>
<reference evidence="1 2" key="1">
    <citation type="submission" date="2018-11" db="EMBL/GenBank/DDBJ databases">
        <authorList>
            <person name="Huo Y."/>
        </authorList>
    </citation>
    <scope>NUCLEOTIDE SEQUENCE [LARGE SCALE GENOMIC DNA]</scope>
    <source>
        <strain evidence="1 2">DSM 30132</strain>
    </source>
</reference>
<protein>
    <submittedName>
        <fullName evidence="1">Uncharacterized protein</fullName>
    </submittedName>
</protein>
<dbReference type="EMBL" id="RJJT01000012">
    <property type="protein sequence ID" value="RSB75873.1"/>
    <property type="molecule type" value="Genomic_DNA"/>
</dbReference>
<dbReference type="AlphaFoldDB" id="A0A427MXI8"/>
<proteinExistence type="predicted"/>
<evidence type="ECO:0000313" key="2">
    <source>
        <dbReference type="Proteomes" id="UP000277279"/>
    </source>
</evidence>
<dbReference type="Proteomes" id="UP000277279">
    <property type="component" value="Unassembled WGS sequence"/>
</dbReference>
<name>A0A427MXI8_9HYPH</name>
<sequence>MELCKENENVRPQLAQAPNTDLEWEVEAVLAWHDEDPRAAITTLLLDCQHLRRQLALTTGASSVGFTRGWTPTYERPER</sequence>
<gene>
    <name evidence="1" type="ORF">EFD55_18885</name>
</gene>
<evidence type="ECO:0000313" key="1">
    <source>
        <dbReference type="EMBL" id="RSB75873.1"/>
    </source>
</evidence>